<proteinExistence type="predicted"/>
<dbReference type="AlphaFoldDB" id="A0A173MEH5"/>
<dbReference type="Proteomes" id="UP000186917">
    <property type="component" value="Unassembled WGS sequence"/>
</dbReference>
<feature type="signal peptide" evidence="1">
    <location>
        <begin position="1"/>
        <end position="27"/>
    </location>
</feature>
<feature type="domain" description="DUF5777" evidence="2">
    <location>
        <begin position="54"/>
        <end position="306"/>
    </location>
</feature>
<dbReference type="OrthoDB" id="1117410at2"/>
<feature type="chain" id="PRO_5030022838" description="DUF5777 domain-containing protein" evidence="1">
    <location>
        <begin position="28"/>
        <end position="308"/>
    </location>
</feature>
<keyword evidence="4" id="KW-1185">Reference proteome</keyword>
<sequence>MKQLNISGVRMVCCALLLVGYSAALQAQDSTAVEAEAVSQPVLPKKGKPVKNTFESIWLIDEQTVEVPVVRTFEMDFRHRFGTVNNGYKDFYGLFASANISLGANYVPIKNLLVGVALTKSNMTWEGYAKYALLKQVRNGKGSPVSATWYAHMAIESKESATYARFSDRMSYFNQLIIARKISEKLSVQVAPGWVHHNVVDGYSPYAGKYLKEKPNDHFMVAVGGRFKLTESMSVIANYDQPLTTDNVGNAHPNISAGLELSTSGHVFQFFAGNYYYITPQRNIVFNQNDYTERQFLIGFNITRLWNY</sequence>
<evidence type="ECO:0000259" key="2">
    <source>
        <dbReference type="Pfam" id="PF19089"/>
    </source>
</evidence>
<gene>
    <name evidence="3" type="ORF">SAMN05421788_10823</name>
</gene>
<dbReference type="KEGG" id="fln:FLA_1850"/>
<evidence type="ECO:0000313" key="3">
    <source>
        <dbReference type="EMBL" id="SIT28422.1"/>
    </source>
</evidence>
<accession>A0A173MEH5</accession>
<name>A0A173MEH5_9BACT</name>
<keyword evidence="1" id="KW-0732">Signal</keyword>
<protein>
    <recommendedName>
        <fullName evidence="2">DUF5777 domain-containing protein</fullName>
    </recommendedName>
</protein>
<reference evidence="4" key="1">
    <citation type="submission" date="2017-01" db="EMBL/GenBank/DDBJ databases">
        <authorList>
            <person name="Varghese N."/>
            <person name="Submissions S."/>
        </authorList>
    </citation>
    <scope>NUCLEOTIDE SEQUENCE [LARGE SCALE GENOMIC DNA]</scope>
    <source>
        <strain evidence="4">DSM 21054</strain>
    </source>
</reference>
<dbReference type="RefSeq" id="WP_076381066.1">
    <property type="nucleotide sequence ID" value="NZ_AP017422.1"/>
</dbReference>
<dbReference type="Pfam" id="PF19089">
    <property type="entry name" value="DUF5777"/>
    <property type="match status" value="1"/>
</dbReference>
<dbReference type="InterPro" id="IPR045916">
    <property type="entry name" value="DUF5777"/>
</dbReference>
<evidence type="ECO:0000313" key="4">
    <source>
        <dbReference type="Proteomes" id="UP000186917"/>
    </source>
</evidence>
<dbReference type="STRING" id="477680.SAMN05421788_10823"/>
<dbReference type="EMBL" id="FTOR01000008">
    <property type="protein sequence ID" value="SIT28422.1"/>
    <property type="molecule type" value="Genomic_DNA"/>
</dbReference>
<organism evidence="3 4">
    <name type="scientific">Filimonas lacunae</name>
    <dbReference type="NCBI Taxonomy" id="477680"/>
    <lineage>
        <taxon>Bacteria</taxon>
        <taxon>Pseudomonadati</taxon>
        <taxon>Bacteroidota</taxon>
        <taxon>Chitinophagia</taxon>
        <taxon>Chitinophagales</taxon>
        <taxon>Chitinophagaceae</taxon>
        <taxon>Filimonas</taxon>
    </lineage>
</organism>
<evidence type="ECO:0000256" key="1">
    <source>
        <dbReference type="SAM" id="SignalP"/>
    </source>
</evidence>